<dbReference type="InterPro" id="IPR029479">
    <property type="entry name" value="Nitroreductase"/>
</dbReference>
<dbReference type="AlphaFoldDB" id="A0A3N4VQR9"/>
<keyword evidence="2" id="KW-0560">Oxidoreductase</keyword>
<dbReference type="CDD" id="cd02137">
    <property type="entry name" value="MhqN-like"/>
    <property type="match status" value="1"/>
</dbReference>
<organism evidence="4 5">
    <name type="scientific">Vespertiliibacter pulmonis</name>
    <dbReference type="NCBI Taxonomy" id="1443036"/>
    <lineage>
        <taxon>Bacteria</taxon>
        <taxon>Pseudomonadati</taxon>
        <taxon>Pseudomonadota</taxon>
        <taxon>Gammaproteobacteria</taxon>
        <taxon>Pasteurellales</taxon>
        <taxon>Pasteurellaceae</taxon>
        <taxon>Vespertiliibacter</taxon>
    </lineage>
</organism>
<keyword evidence="5" id="KW-1185">Reference proteome</keyword>
<evidence type="ECO:0000256" key="1">
    <source>
        <dbReference type="ARBA" id="ARBA00007118"/>
    </source>
</evidence>
<dbReference type="OrthoDB" id="9809288at2"/>
<evidence type="ECO:0000313" key="4">
    <source>
        <dbReference type="EMBL" id="RPE83675.1"/>
    </source>
</evidence>
<protein>
    <recommendedName>
        <fullName evidence="3">Nitroreductase domain-containing protein</fullName>
    </recommendedName>
</protein>
<dbReference type="PANTHER" id="PTHR43673">
    <property type="entry name" value="NAD(P)H NITROREDUCTASE YDGI-RELATED"/>
    <property type="match status" value="1"/>
</dbReference>
<evidence type="ECO:0000313" key="5">
    <source>
        <dbReference type="Proteomes" id="UP000281691"/>
    </source>
</evidence>
<dbReference type="Gene3D" id="3.40.109.10">
    <property type="entry name" value="NADH Oxidase"/>
    <property type="match status" value="1"/>
</dbReference>
<dbReference type="EMBL" id="RKQP01000002">
    <property type="protein sequence ID" value="RPE83675.1"/>
    <property type="molecule type" value="Genomic_DNA"/>
</dbReference>
<dbReference type="Pfam" id="PF00881">
    <property type="entry name" value="Nitroreductase"/>
    <property type="match status" value="1"/>
</dbReference>
<evidence type="ECO:0000256" key="2">
    <source>
        <dbReference type="ARBA" id="ARBA00023002"/>
    </source>
</evidence>
<evidence type="ECO:0000259" key="3">
    <source>
        <dbReference type="Pfam" id="PF00881"/>
    </source>
</evidence>
<comment type="caution">
    <text evidence="4">The sequence shown here is derived from an EMBL/GenBank/DDBJ whole genome shotgun (WGS) entry which is preliminary data.</text>
</comment>
<name>A0A3N4VQR9_9PAST</name>
<feature type="domain" description="Nitroreductase" evidence="3">
    <location>
        <begin position="7"/>
        <end position="185"/>
    </location>
</feature>
<dbReference type="PANTHER" id="PTHR43673:SF10">
    <property type="entry name" value="NADH DEHYDROGENASE_NAD(P)H NITROREDUCTASE XCC3605-RELATED"/>
    <property type="match status" value="1"/>
</dbReference>
<accession>A0A3N4VQR9</accession>
<dbReference type="RefSeq" id="WP_124211051.1">
    <property type="nucleotide sequence ID" value="NZ_CP016615.1"/>
</dbReference>
<gene>
    <name evidence="4" type="ORF">EDC46_0876</name>
</gene>
<dbReference type="GO" id="GO:0016491">
    <property type="term" value="F:oxidoreductase activity"/>
    <property type="evidence" value="ECO:0007669"/>
    <property type="project" value="UniProtKB-KW"/>
</dbReference>
<dbReference type="InterPro" id="IPR000415">
    <property type="entry name" value="Nitroreductase-like"/>
</dbReference>
<reference evidence="4 5" key="1">
    <citation type="submission" date="2018-11" db="EMBL/GenBank/DDBJ databases">
        <title>Genomic Encyclopedia of Type Strains, Phase IV (KMG-IV): sequencing the most valuable type-strain genomes for metagenomic binning, comparative biology and taxonomic classification.</title>
        <authorList>
            <person name="Goeker M."/>
        </authorList>
    </citation>
    <scope>NUCLEOTIDE SEQUENCE [LARGE SCALE GENOMIC DNA]</scope>
    <source>
        <strain evidence="4 5">DSM 27238</strain>
    </source>
</reference>
<proteinExistence type="inferred from homology"/>
<dbReference type="Proteomes" id="UP000281691">
    <property type="component" value="Unassembled WGS sequence"/>
</dbReference>
<comment type="similarity">
    <text evidence="1">Belongs to the nitroreductase family.</text>
</comment>
<dbReference type="SUPFAM" id="SSF55469">
    <property type="entry name" value="FMN-dependent nitroreductase-like"/>
    <property type="match status" value="1"/>
</dbReference>
<sequence>MQLIDVIKQRKTIKLFDKNVKISRDELSEILTLAQLSPSKANVQPWRFVVIDDEEKKQTLLGDVAFNIQPCESASALILVLADLRYDKLLGSILDQSIAQGCLASQFRDKQHEFLLNFYNGLSQSQLRDQVLIDTSLSAMQLMLVAKEKGYDTHAIGIFDREEVLEKLAVDSERYVPVMLIAIGKAATSFIPSVRLPLEYTVSWNSGPNK</sequence>